<dbReference type="InterPro" id="IPR020471">
    <property type="entry name" value="AKR"/>
</dbReference>
<dbReference type="PANTHER" id="PTHR11732">
    <property type="entry name" value="ALDO/KETO REDUCTASE"/>
    <property type="match status" value="1"/>
</dbReference>
<dbReference type="AlphaFoldDB" id="A0A3E2HCG9"/>
<evidence type="ECO:0000259" key="2">
    <source>
        <dbReference type="Pfam" id="PF00248"/>
    </source>
</evidence>
<dbReference type="Proteomes" id="UP000258309">
    <property type="component" value="Unassembled WGS sequence"/>
</dbReference>
<evidence type="ECO:0000313" key="3">
    <source>
        <dbReference type="EMBL" id="RFU30821.1"/>
    </source>
</evidence>
<feature type="non-terminal residue" evidence="3">
    <location>
        <position position="1"/>
    </location>
</feature>
<dbReference type="GO" id="GO:0016491">
    <property type="term" value="F:oxidoreductase activity"/>
    <property type="evidence" value="ECO:0007669"/>
    <property type="project" value="UniProtKB-KW"/>
</dbReference>
<sequence>MGSFFSAVKKETSPEIPRIIYGTAWKGENTATLTYEALRCGYRGIDTAAQPENYREDLVGVGIRRAISEGIVNRSDIYIQTKFTPPCGQGKGLWPYDATASITAQVYQSCQSSLKNLSTDDNIPIDCLVLHCHLRSFEETLDAWKAMEQLVPHNVRTLGISNIDAGNLAMLYEAVTLKPAVVQNPFYEGNKLDKDVRSFCTSHHISYQAFWVIKKNAHLLQSENLCNEAQTVDVSVELKLLYFVSQLENSTVLVGSSNLVHLKENIEGFRRLSKWYTSEEGSSAWLASEYQFRELIRV</sequence>
<dbReference type="OMA" id="FQSFWTL"/>
<dbReference type="STRING" id="5539.A0A3E2HCG9"/>
<dbReference type="InterPro" id="IPR036812">
    <property type="entry name" value="NAD(P)_OxRdtase_dom_sf"/>
</dbReference>
<comment type="caution">
    <text evidence="3">The sequence shown here is derived from an EMBL/GenBank/DDBJ whole genome shotgun (WGS) entry which is preliminary data.</text>
</comment>
<feature type="domain" description="NADP-dependent oxidoreductase" evidence="2">
    <location>
        <begin position="32"/>
        <end position="267"/>
    </location>
</feature>
<evidence type="ECO:0000256" key="1">
    <source>
        <dbReference type="ARBA" id="ARBA00023002"/>
    </source>
</evidence>
<dbReference type="Gene3D" id="3.20.20.100">
    <property type="entry name" value="NADP-dependent oxidoreductase domain"/>
    <property type="match status" value="1"/>
</dbReference>
<protein>
    <recommendedName>
        <fullName evidence="2">NADP-dependent oxidoreductase domain-containing protein</fullName>
    </recommendedName>
</protein>
<dbReference type="Pfam" id="PF00248">
    <property type="entry name" value="Aldo_ket_red"/>
    <property type="match status" value="1"/>
</dbReference>
<keyword evidence="4" id="KW-1185">Reference proteome</keyword>
<evidence type="ECO:0000313" key="4">
    <source>
        <dbReference type="Proteomes" id="UP000258309"/>
    </source>
</evidence>
<reference evidence="3 4" key="1">
    <citation type="submission" date="2018-05" db="EMBL/GenBank/DDBJ databases">
        <title>Draft genome sequence of Scytalidium lignicola DSM 105466, a ubiquitous saprotrophic fungus.</title>
        <authorList>
            <person name="Buettner E."/>
            <person name="Gebauer A.M."/>
            <person name="Hofrichter M."/>
            <person name="Liers C."/>
            <person name="Kellner H."/>
        </authorList>
    </citation>
    <scope>NUCLEOTIDE SEQUENCE [LARGE SCALE GENOMIC DNA]</scope>
    <source>
        <strain evidence="3 4">DSM 105466</strain>
    </source>
</reference>
<organism evidence="3 4">
    <name type="scientific">Scytalidium lignicola</name>
    <name type="common">Hyphomycete</name>
    <dbReference type="NCBI Taxonomy" id="5539"/>
    <lineage>
        <taxon>Eukaryota</taxon>
        <taxon>Fungi</taxon>
        <taxon>Dikarya</taxon>
        <taxon>Ascomycota</taxon>
        <taxon>Pezizomycotina</taxon>
        <taxon>Leotiomycetes</taxon>
        <taxon>Leotiomycetes incertae sedis</taxon>
        <taxon>Scytalidium</taxon>
    </lineage>
</organism>
<dbReference type="InterPro" id="IPR023210">
    <property type="entry name" value="NADP_OxRdtase_dom"/>
</dbReference>
<feature type="non-terminal residue" evidence="3">
    <location>
        <position position="298"/>
    </location>
</feature>
<dbReference type="OrthoDB" id="5357513at2759"/>
<dbReference type="SUPFAM" id="SSF51430">
    <property type="entry name" value="NAD(P)-linked oxidoreductase"/>
    <property type="match status" value="1"/>
</dbReference>
<dbReference type="EMBL" id="NCSJ02000090">
    <property type="protein sequence ID" value="RFU30821.1"/>
    <property type="molecule type" value="Genomic_DNA"/>
</dbReference>
<name>A0A3E2HCG9_SCYLI</name>
<dbReference type="CDD" id="cd19071">
    <property type="entry name" value="AKR_AKR1-5-like"/>
    <property type="match status" value="1"/>
</dbReference>
<accession>A0A3E2HCG9</accession>
<keyword evidence="1" id="KW-0560">Oxidoreductase</keyword>
<gene>
    <name evidence="3" type="ORF">B7463_g5474</name>
</gene>
<proteinExistence type="predicted"/>